<organism evidence="3 4">
    <name type="scientific">Nibrella saemangeumensis</name>
    <dbReference type="NCBI Taxonomy" id="1084526"/>
    <lineage>
        <taxon>Bacteria</taxon>
        <taxon>Pseudomonadati</taxon>
        <taxon>Bacteroidota</taxon>
        <taxon>Cytophagia</taxon>
        <taxon>Cytophagales</taxon>
        <taxon>Spirosomataceae</taxon>
        <taxon>Nibrella</taxon>
    </lineage>
</organism>
<evidence type="ECO:0000313" key="4">
    <source>
        <dbReference type="Proteomes" id="UP001501175"/>
    </source>
</evidence>
<gene>
    <name evidence="3" type="ORF">GCM10023189_48970</name>
</gene>
<accession>A0ABP8NJ74</accession>
<keyword evidence="4" id="KW-1185">Reference proteome</keyword>
<dbReference type="InterPro" id="IPR025232">
    <property type="entry name" value="DUF4174"/>
</dbReference>
<protein>
    <recommendedName>
        <fullName evidence="2">DUF4174 domain-containing protein</fullName>
    </recommendedName>
</protein>
<proteinExistence type="predicted"/>
<comment type="caution">
    <text evidence="3">The sequence shown here is derived from an EMBL/GenBank/DDBJ whole genome shotgun (WGS) entry which is preliminary data.</text>
</comment>
<evidence type="ECO:0000256" key="1">
    <source>
        <dbReference type="ARBA" id="ARBA00022729"/>
    </source>
</evidence>
<keyword evidence="1" id="KW-0732">Signal</keyword>
<evidence type="ECO:0000259" key="2">
    <source>
        <dbReference type="Pfam" id="PF13778"/>
    </source>
</evidence>
<reference evidence="4" key="1">
    <citation type="journal article" date="2019" name="Int. J. Syst. Evol. Microbiol.">
        <title>The Global Catalogue of Microorganisms (GCM) 10K type strain sequencing project: providing services to taxonomists for standard genome sequencing and annotation.</title>
        <authorList>
            <consortium name="The Broad Institute Genomics Platform"/>
            <consortium name="The Broad Institute Genome Sequencing Center for Infectious Disease"/>
            <person name="Wu L."/>
            <person name="Ma J."/>
        </authorList>
    </citation>
    <scope>NUCLEOTIDE SEQUENCE [LARGE SCALE GENOMIC DNA]</scope>
    <source>
        <strain evidence="4">JCM 17927</strain>
    </source>
</reference>
<name>A0ABP8NJ74_9BACT</name>
<sequence length="128" mass="15164">MESVANQRKSLKAILDEKKDNSRVVLVYVRDDAQHYLIEQQDSFRQVEDEFRERDMEIIVLVASTLMEPDRQFLMQSDFKLIPAEDFMGWLIGKDGTVKHRFAQPIDPKELFSLIDTMPMRKQEMKKQ</sequence>
<dbReference type="Proteomes" id="UP001501175">
    <property type="component" value="Unassembled WGS sequence"/>
</dbReference>
<dbReference type="Pfam" id="PF13778">
    <property type="entry name" value="DUF4174"/>
    <property type="match status" value="1"/>
</dbReference>
<dbReference type="EMBL" id="BAABHD010000081">
    <property type="protein sequence ID" value="GAA4466599.1"/>
    <property type="molecule type" value="Genomic_DNA"/>
</dbReference>
<evidence type="ECO:0000313" key="3">
    <source>
        <dbReference type="EMBL" id="GAA4466599.1"/>
    </source>
</evidence>
<feature type="domain" description="DUF4174" evidence="2">
    <location>
        <begin position="15"/>
        <end position="124"/>
    </location>
</feature>